<dbReference type="Proteomes" id="UP000823637">
    <property type="component" value="Unassembled WGS sequence"/>
</dbReference>
<organism evidence="5 6">
    <name type="scientific">Candidatus Enterocola intestinipullorum</name>
    <dbReference type="NCBI Taxonomy" id="2840783"/>
    <lineage>
        <taxon>Bacteria</taxon>
        <taxon>Pseudomonadati</taxon>
        <taxon>Bacteroidota</taxon>
        <taxon>Bacteroidia</taxon>
        <taxon>Bacteroidales</taxon>
        <taxon>Candidatus Enterocola</taxon>
    </lineage>
</organism>
<dbReference type="Pfam" id="PF12080">
    <property type="entry name" value="GldM_4th"/>
    <property type="match status" value="1"/>
</dbReference>
<dbReference type="Pfam" id="PF21601">
    <property type="entry name" value="GldM_2nd"/>
    <property type="match status" value="1"/>
</dbReference>
<reference evidence="5" key="1">
    <citation type="submission" date="2020-10" db="EMBL/GenBank/DDBJ databases">
        <authorList>
            <person name="Gilroy R."/>
        </authorList>
    </citation>
    <scope>NUCLEOTIDE SEQUENCE</scope>
    <source>
        <strain evidence="5">D3-1215</strain>
    </source>
</reference>
<evidence type="ECO:0000313" key="6">
    <source>
        <dbReference type="Proteomes" id="UP000823637"/>
    </source>
</evidence>
<accession>A0A9D9EI33</accession>
<name>A0A9D9EI33_9BACT</name>
<feature type="domain" description="Gliding motility-associated protein GldM first immunoglobulin-like" evidence="3">
    <location>
        <begin position="240"/>
        <end position="332"/>
    </location>
</feature>
<dbReference type="InterPro" id="IPR022719">
    <property type="entry name" value="Motility-assoc_prot_GldM_C"/>
</dbReference>
<feature type="domain" description="Gliding motility-associated protein GldM N-terminal" evidence="2">
    <location>
        <begin position="33"/>
        <end position="237"/>
    </location>
</feature>
<evidence type="ECO:0000259" key="2">
    <source>
        <dbReference type="Pfam" id="PF12081"/>
    </source>
</evidence>
<comment type="caution">
    <text evidence="5">The sequence shown here is derived from an EMBL/GenBank/DDBJ whole genome shotgun (WGS) entry which is preliminary data.</text>
</comment>
<dbReference type="InterPro" id="IPR048405">
    <property type="entry name" value="GldM_Ig-like-1"/>
</dbReference>
<gene>
    <name evidence="5" type="primary">gldM</name>
    <name evidence="5" type="ORF">IAC32_06380</name>
</gene>
<dbReference type="NCBIfam" id="TIGR03517">
    <property type="entry name" value="GldM_gliding"/>
    <property type="match status" value="1"/>
</dbReference>
<dbReference type="AlphaFoldDB" id="A0A9D9EI33"/>
<dbReference type="Pfam" id="PF12081">
    <property type="entry name" value="GldM_1st"/>
    <property type="match status" value="1"/>
</dbReference>
<dbReference type="InterPro" id="IPR019859">
    <property type="entry name" value="Motility-assoc_prot_GldM"/>
</dbReference>
<feature type="domain" description="Gliding motility-associated protein GldM second immunoglobulin-like" evidence="4">
    <location>
        <begin position="336"/>
        <end position="417"/>
    </location>
</feature>
<feature type="domain" description="Gliding motility-associated protein GldM C-terminal" evidence="1">
    <location>
        <begin position="420"/>
        <end position="535"/>
    </location>
</feature>
<evidence type="ECO:0000259" key="1">
    <source>
        <dbReference type="Pfam" id="PF12080"/>
    </source>
</evidence>
<evidence type="ECO:0000313" key="5">
    <source>
        <dbReference type="EMBL" id="MBO8447353.1"/>
    </source>
</evidence>
<dbReference type="EMBL" id="JADIMR010000094">
    <property type="protein sequence ID" value="MBO8447353.1"/>
    <property type="molecule type" value="Genomic_DNA"/>
</dbReference>
<evidence type="ECO:0000259" key="4">
    <source>
        <dbReference type="Pfam" id="PF21602"/>
    </source>
</evidence>
<dbReference type="InterPro" id="IPR022720">
    <property type="entry name" value="Motility-assoc_prot_GldM_N"/>
</dbReference>
<reference evidence="5" key="2">
    <citation type="journal article" date="2021" name="PeerJ">
        <title>Extensive microbial diversity within the chicken gut microbiome revealed by metagenomics and culture.</title>
        <authorList>
            <person name="Gilroy R."/>
            <person name="Ravi A."/>
            <person name="Getino M."/>
            <person name="Pursley I."/>
            <person name="Horton D.L."/>
            <person name="Alikhan N.F."/>
            <person name="Baker D."/>
            <person name="Gharbi K."/>
            <person name="Hall N."/>
            <person name="Watson M."/>
            <person name="Adriaenssens E.M."/>
            <person name="Foster-Nyarko E."/>
            <person name="Jarju S."/>
            <person name="Secka A."/>
            <person name="Antonio M."/>
            <person name="Oren A."/>
            <person name="Chaudhuri R.R."/>
            <person name="La Ragione R."/>
            <person name="Hildebrand F."/>
            <person name="Pallen M.J."/>
        </authorList>
    </citation>
    <scope>NUCLEOTIDE SEQUENCE</scope>
    <source>
        <strain evidence="5">D3-1215</strain>
    </source>
</reference>
<protein>
    <submittedName>
        <fullName evidence="5">Gliding motility protein GldM</fullName>
    </submittedName>
</protein>
<evidence type="ECO:0000259" key="3">
    <source>
        <dbReference type="Pfam" id="PF21601"/>
    </source>
</evidence>
<proteinExistence type="predicted"/>
<dbReference type="InterPro" id="IPR048406">
    <property type="entry name" value="GldM_Ig-like-2"/>
</dbReference>
<dbReference type="Pfam" id="PF21602">
    <property type="entry name" value="GldM_3rd"/>
    <property type="match status" value="1"/>
</dbReference>
<sequence>MSATNCPETPRQKMISMMYLVLTAMLALNVSTDVLNGFTLVQQSLNQSLNSTKVKNEALYGQFEDLKAQNPEKVAEWLDKANKVRTMTDSLDMMVEDLKVDIITQADGEEGGKKYKECVANGTEYEIGARDNLDASGQVALAITAGGAQNNRANQLKRALNDYADAMIQYVSHDSVRVNTIRNNFNTEDTQSQNGDRITWEAARFETMPVSATITLLTKIQADLRNTESDVVNYLKNQVDASDFRVNKITAEVIPDASYVTRGGEYKARIILAAVDSTKRPKITVNGEVLEGEEYIVPASRVGTYDVKGVIELPRADGSIQPYSFESSYIVGEPTAIVSADMMNVLYAGIKNPISVSVPGVPTQNISVSITNGKLAKTAKGWDVTPTKVGQNCNINVSVKMEDGKVQKFPAKPFRVKALPPPVGYIEYTQQGGTKGKYKGSTPIPKSQLIGSAGIRAELDDADLDVRYTVSGFEMTFFDSMGNGKVEISNSNNWTDKQKDFMRKTRKGQRFYISKIRAKGPDGVERILPTIEVIVR</sequence>